<name>A0A917AKY5_9RHOB</name>
<dbReference type="AlphaFoldDB" id="A0A917AKY5"/>
<dbReference type="CDD" id="cd06532">
    <property type="entry name" value="Glyco_transf_25"/>
    <property type="match status" value="1"/>
</dbReference>
<sequence>MKRLSTFLINLNSSRARLESSRSKLTTAGIGFERVSAFDGRGMDPLSCPEYDEARALSWFGRKLSGAELGCYFSHVRAAERFLESGSEYGLVLEDDIKVQPDARADLEQVIDILDSGHCENWYMVNLGRKVKRLYQPCQPLHQAGGNLFCKAHYFPDTTSAILWSRTGAKEFLKVAYPIFMPVDHFLRYWNCETDEGFGVTSPIFPQLGQDSVIRAAAPPSELQRARFYHLRKQRRLWANKIKAKKNLQMSAIPNGGVADRTTAL</sequence>
<proteinExistence type="predicted"/>
<evidence type="ECO:0000313" key="3">
    <source>
        <dbReference type="Proteomes" id="UP000606730"/>
    </source>
</evidence>
<comment type="caution">
    <text evidence="2">The sequence shown here is derived from an EMBL/GenBank/DDBJ whole genome shotgun (WGS) entry which is preliminary data.</text>
</comment>
<dbReference type="InterPro" id="IPR002654">
    <property type="entry name" value="Glyco_trans_25"/>
</dbReference>
<evidence type="ECO:0000259" key="1">
    <source>
        <dbReference type="Pfam" id="PF01755"/>
    </source>
</evidence>
<dbReference type="RefSeq" id="WP_095595561.1">
    <property type="nucleotide sequence ID" value="NZ_BMKN01000003.1"/>
</dbReference>
<feature type="domain" description="Glycosyl transferase family 25" evidence="1">
    <location>
        <begin position="6"/>
        <end position="186"/>
    </location>
</feature>
<evidence type="ECO:0000313" key="2">
    <source>
        <dbReference type="EMBL" id="GGE59868.1"/>
    </source>
</evidence>
<keyword evidence="3" id="KW-1185">Reference proteome</keyword>
<gene>
    <name evidence="2" type="ORF">GCM10011517_29320</name>
</gene>
<accession>A0A917AKY5</accession>
<reference evidence="2" key="2">
    <citation type="submission" date="2020-09" db="EMBL/GenBank/DDBJ databases">
        <authorList>
            <person name="Sun Q."/>
            <person name="Zhou Y."/>
        </authorList>
    </citation>
    <scope>NUCLEOTIDE SEQUENCE</scope>
    <source>
        <strain evidence="2">CGMCC 1.16012</strain>
    </source>
</reference>
<dbReference type="Pfam" id="PF01755">
    <property type="entry name" value="Glyco_transf_25"/>
    <property type="match status" value="1"/>
</dbReference>
<protein>
    <recommendedName>
        <fullName evidence="1">Glycosyl transferase family 25 domain-containing protein</fullName>
    </recommendedName>
</protein>
<dbReference type="Proteomes" id="UP000606730">
    <property type="component" value="Unassembled WGS sequence"/>
</dbReference>
<organism evidence="2 3">
    <name type="scientific">Actibacterium pelagium</name>
    <dbReference type="NCBI Taxonomy" id="2029103"/>
    <lineage>
        <taxon>Bacteria</taxon>
        <taxon>Pseudomonadati</taxon>
        <taxon>Pseudomonadota</taxon>
        <taxon>Alphaproteobacteria</taxon>
        <taxon>Rhodobacterales</taxon>
        <taxon>Roseobacteraceae</taxon>
        <taxon>Actibacterium</taxon>
    </lineage>
</organism>
<dbReference type="EMBL" id="BMKN01000003">
    <property type="protein sequence ID" value="GGE59868.1"/>
    <property type="molecule type" value="Genomic_DNA"/>
</dbReference>
<dbReference type="OrthoDB" id="259382at2"/>
<reference evidence="2" key="1">
    <citation type="journal article" date="2014" name="Int. J. Syst. Evol. Microbiol.">
        <title>Complete genome sequence of Corynebacterium casei LMG S-19264T (=DSM 44701T), isolated from a smear-ripened cheese.</title>
        <authorList>
            <consortium name="US DOE Joint Genome Institute (JGI-PGF)"/>
            <person name="Walter F."/>
            <person name="Albersmeier A."/>
            <person name="Kalinowski J."/>
            <person name="Ruckert C."/>
        </authorList>
    </citation>
    <scope>NUCLEOTIDE SEQUENCE</scope>
    <source>
        <strain evidence="2">CGMCC 1.16012</strain>
    </source>
</reference>